<keyword evidence="4" id="KW-1185">Reference proteome</keyword>
<dbReference type="InterPro" id="IPR017439">
    <property type="entry name" value="Amidohydrolase"/>
</dbReference>
<evidence type="ECO:0000259" key="2">
    <source>
        <dbReference type="Pfam" id="PF07687"/>
    </source>
</evidence>
<organism evidence="3 4">
    <name type="scientific">Ignatzschineria larvae DSM 13226</name>
    <dbReference type="NCBI Taxonomy" id="1111732"/>
    <lineage>
        <taxon>Bacteria</taxon>
        <taxon>Pseudomonadati</taxon>
        <taxon>Pseudomonadota</taxon>
        <taxon>Gammaproteobacteria</taxon>
        <taxon>Cardiobacteriales</taxon>
        <taxon>Ignatzschineriaceae</taxon>
        <taxon>Ignatzschineria</taxon>
    </lineage>
</organism>
<dbReference type="Gene3D" id="3.30.70.360">
    <property type="match status" value="1"/>
</dbReference>
<dbReference type="PANTHER" id="PTHR11014:SF63">
    <property type="entry name" value="METALLOPEPTIDASE, PUTATIVE (AFU_ORTHOLOGUE AFUA_6G09600)-RELATED"/>
    <property type="match status" value="1"/>
</dbReference>
<dbReference type="PIRSF" id="PIRSF005962">
    <property type="entry name" value="Pept_M20D_amidohydro"/>
    <property type="match status" value="1"/>
</dbReference>
<dbReference type="EMBL" id="CP150637">
    <property type="protein sequence ID" value="WZW87733.1"/>
    <property type="molecule type" value="Genomic_DNA"/>
</dbReference>
<dbReference type="CDD" id="cd05666">
    <property type="entry name" value="M20_Acy1-like"/>
    <property type="match status" value="1"/>
</dbReference>
<dbReference type="InterPro" id="IPR036264">
    <property type="entry name" value="Bact_exopeptidase_dim_dom"/>
</dbReference>
<sequence>MKKIIDAIKKDEAEFIAIRRDIHAHPEIGFEEQRTSDLIAEKLKSWGYEVHRGLAKTGVVGTLKVGSSDKIIGLRADIDALPIQENSGKEWSSKVPGKFHGCGHDGHTTILLAAAKYLAETKNFDGTLRVIFQPAEELLYGGKVMVDEGLFEKFPCDVIFGMHNMPGHKQGEFYFREGAMMASSDTIHIEIMGKGAHGAMPERGIDATIIACYIGTALQTIVSRNVSPFAQTVVTVGAIQSGDAPNVVNDFAIMKLSVRSLDKEARELMLQRITDIATKQAESFGATVDIKHINGSPVLVNDPEMTHFARDVAKHLVGEDKVHESVQFMGSEDFAFMLEHNPKGSYLIIGNGDEPGFCNVHNPGYDFNDECIVPAASYWAALTQKYLTK</sequence>
<reference evidence="3 4" key="1">
    <citation type="submission" date="2024-03" db="EMBL/GenBank/DDBJ databases">
        <title>Complete Genome Sequence and Annotation of Ignatzschineria larvae DSM 13226.</title>
        <authorList>
            <person name="Cantrell E."/>
            <person name="Burcham Z.M."/>
        </authorList>
    </citation>
    <scope>NUCLEOTIDE SEQUENCE [LARGE SCALE GENOMIC DNA]</scope>
    <source>
        <strain evidence="3 4">DSM 13226</strain>
    </source>
</reference>
<feature type="domain" description="Peptidase M20 dimerisation" evidence="2">
    <location>
        <begin position="186"/>
        <end position="282"/>
    </location>
</feature>
<dbReference type="RefSeq" id="WP_026878908.1">
    <property type="nucleotide sequence ID" value="NZ_AZOD01000015.1"/>
</dbReference>
<gene>
    <name evidence="3" type="ORF">WMO13_10275</name>
</gene>
<accession>A0ABZ3BYV9</accession>
<dbReference type="Pfam" id="PF01546">
    <property type="entry name" value="Peptidase_M20"/>
    <property type="match status" value="1"/>
</dbReference>
<dbReference type="Pfam" id="PF07687">
    <property type="entry name" value="M20_dimer"/>
    <property type="match status" value="1"/>
</dbReference>
<name>A0ABZ3BYV9_9GAMM</name>
<dbReference type="Gene3D" id="3.40.630.10">
    <property type="entry name" value="Zn peptidases"/>
    <property type="match status" value="1"/>
</dbReference>
<dbReference type="SUPFAM" id="SSF53187">
    <property type="entry name" value="Zn-dependent exopeptidases"/>
    <property type="match status" value="1"/>
</dbReference>
<evidence type="ECO:0000256" key="1">
    <source>
        <dbReference type="ARBA" id="ARBA00022801"/>
    </source>
</evidence>
<dbReference type="SUPFAM" id="SSF55031">
    <property type="entry name" value="Bacterial exopeptidase dimerisation domain"/>
    <property type="match status" value="1"/>
</dbReference>
<dbReference type="NCBIfam" id="TIGR01891">
    <property type="entry name" value="amidohydrolases"/>
    <property type="match status" value="1"/>
</dbReference>
<dbReference type="InterPro" id="IPR002933">
    <property type="entry name" value="Peptidase_M20"/>
</dbReference>
<dbReference type="PANTHER" id="PTHR11014">
    <property type="entry name" value="PEPTIDASE M20 FAMILY MEMBER"/>
    <property type="match status" value="1"/>
</dbReference>
<proteinExistence type="predicted"/>
<evidence type="ECO:0000313" key="4">
    <source>
        <dbReference type="Proteomes" id="UP001449178"/>
    </source>
</evidence>
<protein>
    <submittedName>
        <fullName evidence="3">M20 aminoacylase family protein</fullName>
    </submittedName>
</protein>
<keyword evidence="1" id="KW-0378">Hydrolase</keyword>
<dbReference type="InterPro" id="IPR011650">
    <property type="entry name" value="Peptidase_M20_dimer"/>
</dbReference>
<dbReference type="Proteomes" id="UP001449178">
    <property type="component" value="Chromosome"/>
</dbReference>
<evidence type="ECO:0000313" key="3">
    <source>
        <dbReference type="EMBL" id="WZW87733.1"/>
    </source>
</evidence>